<keyword evidence="2" id="KW-0472">Membrane</keyword>
<dbReference type="Proteomes" id="UP001054945">
    <property type="component" value="Unassembled WGS sequence"/>
</dbReference>
<dbReference type="Gene3D" id="3.10.310.50">
    <property type="match status" value="1"/>
</dbReference>
<feature type="domain" description="TPM" evidence="3">
    <location>
        <begin position="143"/>
        <end position="224"/>
    </location>
</feature>
<keyword evidence="2" id="KW-0812">Transmembrane</keyword>
<sequence length="366" mass="40898">MCVTNENSRTLMSKSIRVSVIVGLHHLSRRGQICCICVKFCARNERWSSEDGAVGASAVPAVCARGVRTDGVPQSPEGMAHVRNAQACIRLRSDFILARGDAEKLDQIAAEFRKSTTAKCSDNAGISLGIFVKHNISKETTSKYEGGKALAEMIRRRWSLSRCDSDIVIVLLTQQNISDLSLGPAVASLLPDKTVARIMSDCRVHFESGWFYQGLESIANSLNDELVGLQRKGRPVFKNLVLGMGLGFGVLLILALAALFIVHRQNRTRKKSYCSDIYEGVPTKNNRRKTSFNREQHLERLKHLNSSDDENEDQYEDGQYSLRAQHPSMHFMRLQRQLSAVVEESPEDIKRFSSSSQKENIPVTEL</sequence>
<name>A0AAV4UP35_CAEEX</name>
<reference evidence="4 5" key="1">
    <citation type="submission" date="2021-06" db="EMBL/GenBank/DDBJ databases">
        <title>Caerostris extrusa draft genome.</title>
        <authorList>
            <person name="Kono N."/>
            <person name="Arakawa K."/>
        </authorList>
    </citation>
    <scope>NUCLEOTIDE SEQUENCE [LARGE SCALE GENOMIC DNA]</scope>
</reference>
<dbReference type="AlphaFoldDB" id="A0AAV4UP35"/>
<evidence type="ECO:0000259" key="3">
    <source>
        <dbReference type="Pfam" id="PF04536"/>
    </source>
</evidence>
<dbReference type="GO" id="GO:0016020">
    <property type="term" value="C:membrane"/>
    <property type="evidence" value="ECO:0007669"/>
    <property type="project" value="TreeGrafter"/>
</dbReference>
<gene>
    <name evidence="4" type="primary">X975_12087</name>
    <name evidence="4" type="ORF">CEXT_635101</name>
</gene>
<feature type="transmembrane region" description="Helical" evidence="2">
    <location>
        <begin position="240"/>
        <end position="262"/>
    </location>
</feature>
<evidence type="ECO:0000256" key="1">
    <source>
        <dbReference type="SAM" id="MobiDB-lite"/>
    </source>
</evidence>
<dbReference type="PANTHER" id="PTHR33748">
    <property type="entry name" value="PROTEIN CBG04600"/>
    <property type="match status" value="1"/>
</dbReference>
<organism evidence="4 5">
    <name type="scientific">Caerostris extrusa</name>
    <name type="common">Bark spider</name>
    <name type="synonym">Caerostris bankana</name>
    <dbReference type="NCBI Taxonomy" id="172846"/>
    <lineage>
        <taxon>Eukaryota</taxon>
        <taxon>Metazoa</taxon>
        <taxon>Ecdysozoa</taxon>
        <taxon>Arthropoda</taxon>
        <taxon>Chelicerata</taxon>
        <taxon>Arachnida</taxon>
        <taxon>Araneae</taxon>
        <taxon>Araneomorphae</taxon>
        <taxon>Entelegynae</taxon>
        <taxon>Araneoidea</taxon>
        <taxon>Araneidae</taxon>
        <taxon>Caerostris</taxon>
    </lineage>
</organism>
<keyword evidence="5" id="KW-1185">Reference proteome</keyword>
<protein>
    <recommendedName>
        <fullName evidence="3">TPM domain-containing protein</fullName>
    </recommendedName>
</protein>
<evidence type="ECO:0000256" key="2">
    <source>
        <dbReference type="SAM" id="Phobius"/>
    </source>
</evidence>
<feature type="region of interest" description="Disordered" evidence="1">
    <location>
        <begin position="345"/>
        <end position="366"/>
    </location>
</feature>
<dbReference type="InterPro" id="IPR007621">
    <property type="entry name" value="TPM_dom"/>
</dbReference>
<keyword evidence="2" id="KW-1133">Transmembrane helix</keyword>
<evidence type="ECO:0000313" key="5">
    <source>
        <dbReference type="Proteomes" id="UP001054945"/>
    </source>
</evidence>
<evidence type="ECO:0000313" key="4">
    <source>
        <dbReference type="EMBL" id="GIY59476.1"/>
    </source>
</evidence>
<accession>A0AAV4UP35</accession>
<dbReference type="PANTHER" id="PTHR33748:SF5">
    <property type="entry name" value="GROUND-LIKE DOMAIN-CONTAINING PROTEIN"/>
    <property type="match status" value="1"/>
</dbReference>
<proteinExistence type="predicted"/>
<dbReference type="Pfam" id="PF04536">
    <property type="entry name" value="TPM_phosphatase"/>
    <property type="match status" value="1"/>
</dbReference>
<comment type="caution">
    <text evidence="4">The sequence shown here is derived from an EMBL/GenBank/DDBJ whole genome shotgun (WGS) entry which is preliminary data.</text>
</comment>
<dbReference type="EMBL" id="BPLR01013209">
    <property type="protein sequence ID" value="GIY59476.1"/>
    <property type="molecule type" value="Genomic_DNA"/>
</dbReference>